<dbReference type="InterPro" id="IPR003331">
    <property type="entry name" value="UDP_GlcNAc_Epimerase_2_dom"/>
</dbReference>
<dbReference type="Gene3D" id="3.40.50.2000">
    <property type="entry name" value="Glycogen Phosphorylase B"/>
    <property type="match status" value="2"/>
</dbReference>
<dbReference type="NCBIfam" id="TIGR00236">
    <property type="entry name" value="wecB"/>
    <property type="match status" value="1"/>
</dbReference>
<evidence type="ECO:0000259" key="1">
    <source>
        <dbReference type="Pfam" id="PF02350"/>
    </source>
</evidence>
<dbReference type="Pfam" id="PF02350">
    <property type="entry name" value="Epimerase_2"/>
    <property type="match status" value="1"/>
</dbReference>
<sequence>MKIASVVGVRPQFVKASVVSRELRKSNKECLIHTGQHYDYEMNKIFFEELGIPEPDYYLGVGSGSHGQQTGEMLRKLEEVLMVEKPDLVLTYGDTNSTLAGALAASKLGIKNAHIESGLRSFDKSMPEEINRILTDHCSDILFCPTQNAVNNLEEEGITKNVYLTGDVMVDSLLLNKEIAEAKSSLLNDLNLKTRDYIVVTIHRASNTDNFENLRNIIEALRELNENIIFPIHPRTEKLLKNYNLYDSLPSSITLVKPLGFLDFIKLMNHAKMILTDSGGVQKEAYILKVPCVTLRENTEWIETIKDGWNVLVGSNKERIIKTVNGFMPSVQEHCNRFGDGSASNRIAAAINAL</sequence>
<dbReference type="Proteomes" id="UP000033096">
    <property type="component" value="Plasmid unnamed"/>
</dbReference>
<keyword evidence="2" id="KW-0614">Plasmid</keyword>
<dbReference type="RefSeq" id="WP_048116464.1">
    <property type="nucleotide sequence ID" value="NZ_CP009519.1"/>
</dbReference>
<dbReference type="AlphaFoldDB" id="A0A0E3Q1S9"/>
<accession>A0A0E3Q1S9</accession>
<geneLocation type="plasmid" evidence="2 3">
    <name>unnamed</name>
</geneLocation>
<protein>
    <submittedName>
        <fullName evidence="2">UDP-N-acetylglucosamine 2-epimerase</fullName>
        <ecNumber evidence="2">5.1.3.14</ecNumber>
    </submittedName>
</protein>
<dbReference type="EMBL" id="CP009519">
    <property type="protein sequence ID" value="AKB42274.1"/>
    <property type="molecule type" value="Genomic_DNA"/>
</dbReference>
<dbReference type="EC" id="5.1.3.14" evidence="2"/>
<dbReference type="PANTHER" id="PTHR43174:SF1">
    <property type="entry name" value="UDP-N-ACETYLGLUCOSAMINE 2-EPIMERASE"/>
    <property type="match status" value="1"/>
</dbReference>
<dbReference type="SUPFAM" id="SSF53756">
    <property type="entry name" value="UDP-Glycosyltransferase/glycogen phosphorylase"/>
    <property type="match status" value="1"/>
</dbReference>
<dbReference type="InterPro" id="IPR029767">
    <property type="entry name" value="WecB-like"/>
</dbReference>
<organism evidence="2 3">
    <name type="scientific">Methanosarcina vacuolata Z-761</name>
    <dbReference type="NCBI Taxonomy" id="1434123"/>
    <lineage>
        <taxon>Archaea</taxon>
        <taxon>Methanobacteriati</taxon>
        <taxon>Methanobacteriota</taxon>
        <taxon>Stenosarchaea group</taxon>
        <taxon>Methanomicrobia</taxon>
        <taxon>Methanosarcinales</taxon>
        <taxon>Methanosarcinaceae</taxon>
        <taxon>Methanosarcina</taxon>
    </lineage>
</organism>
<dbReference type="HOGENOM" id="CLU_041674_0_1_2"/>
<reference evidence="2 3" key="1">
    <citation type="submission" date="2014-07" db="EMBL/GenBank/DDBJ databases">
        <title>Methanogenic archaea and the global carbon cycle.</title>
        <authorList>
            <person name="Henriksen J.R."/>
            <person name="Luke J."/>
            <person name="Reinhart S."/>
            <person name="Benedict M.N."/>
            <person name="Youngblut N.D."/>
            <person name="Metcalf M.E."/>
            <person name="Whitaker R.J."/>
            <person name="Metcalf W.W."/>
        </authorList>
    </citation>
    <scope>NUCLEOTIDE SEQUENCE [LARGE SCALE GENOMIC DNA]</scope>
    <source>
        <strain evidence="2 3">Z-761</strain>
        <plasmid evidence="2 3">unnamed</plasmid>
    </source>
</reference>
<dbReference type="CDD" id="cd03786">
    <property type="entry name" value="GTB_UDP-GlcNAc_2-Epimerase"/>
    <property type="match status" value="1"/>
</dbReference>
<dbReference type="GeneID" id="24808347"/>
<proteinExistence type="predicted"/>
<feature type="domain" description="UDP-N-acetylglucosamine 2-epimerase" evidence="1">
    <location>
        <begin position="23"/>
        <end position="351"/>
    </location>
</feature>
<dbReference type="PANTHER" id="PTHR43174">
    <property type="entry name" value="UDP-N-ACETYLGLUCOSAMINE 2-EPIMERASE"/>
    <property type="match status" value="1"/>
</dbReference>
<keyword evidence="2" id="KW-0413">Isomerase</keyword>
<dbReference type="GO" id="GO:0008761">
    <property type="term" value="F:UDP-N-acetylglucosamine 2-epimerase activity"/>
    <property type="evidence" value="ECO:0007669"/>
    <property type="project" value="UniProtKB-EC"/>
</dbReference>
<keyword evidence="3" id="KW-1185">Reference proteome</keyword>
<evidence type="ECO:0000313" key="2">
    <source>
        <dbReference type="EMBL" id="AKB42274.1"/>
    </source>
</evidence>
<gene>
    <name evidence="2" type="ORF">MSVAZ_0005</name>
</gene>
<dbReference type="KEGG" id="mvc:MSVAZ_0005"/>
<evidence type="ECO:0000313" key="3">
    <source>
        <dbReference type="Proteomes" id="UP000033096"/>
    </source>
</evidence>
<dbReference type="PATRIC" id="fig|1434123.4.peg.4304"/>
<name>A0A0E3Q1S9_9EURY</name>